<proteinExistence type="predicted"/>
<evidence type="ECO:0000313" key="2">
    <source>
        <dbReference type="Proteomes" id="UP001226160"/>
    </source>
</evidence>
<reference evidence="1" key="1">
    <citation type="submission" date="2023-05" db="EMBL/GenBank/DDBJ databases">
        <title>Metabolic capabilities are highly conserved among human nasal-associated Corynebacterium species in pangenomic analyses.</title>
        <authorList>
            <person name="Tran T.H."/>
            <person name="Roberts A.Q."/>
            <person name="Escapa I.F."/>
            <person name="Gao W."/>
            <person name="Conlan S."/>
            <person name="Kong H."/>
            <person name="Segre J.A."/>
            <person name="Kelly M.S."/>
            <person name="Lemon K.P."/>
        </authorList>
    </citation>
    <scope>NUCLEOTIDE SEQUENCE</scope>
    <source>
        <strain evidence="1">KPL2654</strain>
    </source>
</reference>
<dbReference type="RefSeq" id="WP_249606028.1">
    <property type="nucleotide sequence ID" value="NZ_CP091865.1"/>
</dbReference>
<protein>
    <submittedName>
        <fullName evidence="1">Uncharacterized protein</fullName>
    </submittedName>
</protein>
<organism evidence="1 2">
    <name type="scientific">Corynebacterium propinquum</name>
    <dbReference type="NCBI Taxonomy" id="43769"/>
    <lineage>
        <taxon>Bacteria</taxon>
        <taxon>Bacillati</taxon>
        <taxon>Actinomycetota</taxon>
        <taxon>Actinomycetes</taxon>
        <taxon>Mycobacteriales</taxon>
        <taxon>Corynebacteriaceae</taxon>
        <taxon>Corynebacterium</taxon>
    </lineage>
</organism>
<sequence>MTQTGIRAREGREQQESVAVLADVRAERVASLRNKIAGLESAANLTPVQQKPRLLSNDSVSEGNESSVDPYRVVELSGQLAGVIPIGGLPKNSVSHCSDCPALVSELIAQISAQGKTVAIVNWSDLSLAQVAESGDLSKIITVPNPGGEWITVLGVLAEGVDVLIYRSPRTHTLSPTQARPLLAKIRKGRAAVLTVGAQVPSPALTINAQVTGFSGIGCGTGRIRNAEIAVSSYSKTHRNRPVVLTCGVRSSAVASSSVPSAAVSGSPEPLQAVQ</sequence>
<evidence type="ECO:0000313" key="1">
    <source>
        <dbReference type="EMBL" id="MDK4325790.1"/>
    </source>
</evidence>
<accession>A0AAP4BSW4</accession>
<name>A0AAP4BSW4_9CORY</name>
<comment type="caution">
    <text evidence="1">The sequence shown here is derived from an EMBL/GenBank/DDBJ whole genome shotgun (WGS) entry which is preliminary data.</text>
</comment>
<dbReference type="AlphaFoldDB" id="A0AAP4BSW4"/>
<gene>
    <name evidence="1" type="ORF">QPX54_04570</name>
</gene>
<dbReference type="EMBL" id="JASNVP010000004">
    <property type="protein sequence ID" value="MDK4325790.1"/>
    <property type="molecule type" value="Genomic_DNA"/>
</dbReference>
<dbReference type="Proteomes" id="UP001226160">
    <property type="component" value="Unassembled WGS sequence"/>
</dbReference>